<sequence length="108" mass="12325">MPAPRAVAVWARLIPAPLYPLQEIDLRSRHLKVDLRTTYVGYSGKKKAWLSYQTQLHAKLAQAWSTSQSTRLIARTPSRPRHGQRIGPFHGSPPFRQRVSEIKQDLAD</sequence>
<evidence type="ECO:0000256" key="1">
    <source>
        <dbReference type="SAM" id="MobiDB-lite"/>
    </source>
</evidence>
<dbReference type="Proteomes" id="UP000830671">
    <property type="component" value="Chromosome 4"/>
</dbReference>
<reference evidence="2" key="1">
    <citation type="journal article" date="2021" name="Mol. Plant Microbe Interact.">
        <title>Complete Genome Sequence of the Plant-Pathogenic Fungus Colletotrichum lupini.</title>
        <authorList>
            <person name="Baroncelli R."/>
            <person name="Pensec F."/>
            <person name="Da Lio D."/>
            <person name="Boufleur T."/>
            <person name="Vicente I."/>
            <person name="Sarrocco S."/>
            <person name="Picot A."/>
            <person name="Baraldi E."/>
            <person name="Sukno S."/>
            <person name="Thon M."/>
            <person name="Le Floch G."/>
        </authorList>
    </citation>
    <scope>NUCLEOTIDE SEQUENCE</scope>
    <source>
        <strain evidence="2">IMI 504893</strain>
    </source>
</reference>
<protein>
    <submittedName>
        <fullName evidence="2">Uncharacterized protein</fullName>
    </submittedName>
</protein>
<keyword evidence="3" id="KW-1185">Reference proteome</keyword>
<name>A0A9Q8STA4_9PEZI</name>
<organism evidence="2 3">
    <name type="scientific">Colletotrichum lupini</name>
    <dbReference type="NCBI Taxonomy" id="145971"/>
    <lineage>
        <taxon>Eukaryota</taxon>
        <taxon>Fungi</taxon>
        <taxon>Dikarya</taxon>
        <taxon>Ascomycota</taxon>
        <taxon>Pezizomycotina</taxon>
        <taxon>Sordariomycetes</taxon>
        <taxon>Hypocreomycetidae</taxon>
        <taxon>Glomerellales</taxon>
        <taxon>Glomerellaceae</taxon>
        <taxon>Colletotrichum</taxon>
        <taxon>Colletotrichum acutatum species complex</taxon>
    </lineage>
</organism>
<evidence type="ECO:0000313" key="2">
    <source>
        <dbReference type="EMBL" id="UQC83164.1"/>
    </source>
</evidence>
<dbReference type="EMBL" id="CP019476">
    <property type="protein sequence ID" value="UQC83164.1"/>
    <property type="molecule type" value="Genomic_DNA"/>
</dbReference>
<dbReference type="AlphaFoldDB" id="A0A9Q8STA4"/>
<dbReference type="KEGG" id="clup:CLUP02_08658"/>
<feature type="region of interest" description="Disordered" evidence="1">
    <location>
        <begin position="77"/>
        <end position="108"/>
    </location>
</feature>
<dbReference type="GeneID" id="73342652"/>
<proteinExistence type="predicted"/>
<dbReference type="RefSeq" id="XP_049144785.1">
    <property type="nucleotide sequence ID" value="XM_049287642.1"/>
</dbReference>
<evidence type="ECO:0000313" key="3">
    <source>
        <dbReference type="Proteomes" id="UP000830671"/>
    </source>
</evidence>
<accession>A0A9Q8STA4</accession>
<feature type="compositionally biased region" description="Basic and acidic residues" evidence="1">
    <location>
        <begin position="98"/>
        <end position="108"/>
    </location>
</feature>
<gene>
    <name evidence="2" type="ORF">CLUP02_08658</name>
</gene>